<evidence type="ECO:0000256" key="2">
    <source>
        <dbReference type="ARBA" id="ARBA00010286"/>
    </source>
</evidence>
<feature type="binding site" evidence="6">
    <location>
        <position position="94"/>
    </location>
    <ligand>
        <name>substrate</name>
    </ligand>
</feature>
<evidence type="ECO:0000256" key="1">
    <source>
        <dbReference type="ARBA" id="ARBA00002368"/>
    </source>
</evidence>
<sequence length="443" mass="47697">MKKILKGARVIDPNRKVDEVRDILVVDGSIAAMEKKINISGAQVIDLTGLILTPGLIDMHVHFREPGYEYKEDIETGSRSAAAGGFTTVACMPNTKPPVDNAMMVEYVKSRALKSGLVRVLPIGCVSKGLEGKEIAEMGDMVEAGAVAFSDDGRPVADSSLMRKALMYASMFDRVIIDHCEDPGLFEGGQVNEGYISTLLGLQGIPASAEETMVARNILLARETGTRVHIAHVSTKGSVELIRRAKAEGVKVTCEATPHHLTLTEEAVVGYDTNAKMNPPLRTKEDVEALLEGLKDGTIDVIASDHAPHSIDEKDVEFDKASFGIVGLETSLGLILNHIVGEGKLNLGQAIEKMTIGPARALGIDAGSLTIGKPADITVIDPDLEWTVDKNKFFSKGRNTPFHGWKLKGKAVLTMVGGKIVYADENISDDNINRAEILKASYK</sequence>
<keyword evidence="9" id="KW-1185">Reference proteome</keyword>
<evidence type="ECO:0000313" key="9">
    <source>
        <dbReference type="Proteomes" id="UP000280960"/>
    </source>
</evidence>
<proteinExistence type="inferred from homology"/>
<protein>
    <recommendedName>
        <fullName evidence="6">Dihydroorotase</fullName>
        <shortName evidence="6">DHOase</shortName>
        <ecNumber evidence="6">3.5.2.3</ecNumber>
    </recommendedName>
</protein>
<reference evidence="8 9" key="1">
    <citation type="submission" date="2018-10" db="EMBL/GenBank/DDBJ databases">
        <authorList>
            <person name="Zhang X."/>
        </authorList>
    </citation>
    <scope>NUCLEOTIDE SEQUENCE [LARGE SCALE GENOMIC DNA]</scope>
    <source>
        <strain evidence="8 9">SK-G1</strain>
    </source>
</reference>
<dbReference type="Pfam" id="PF12890">
    <property type="entry name" value="DHOase"/>
    <property type="match status" value="1"/>
</dbReference>
<evidence type="ECO:0000256" key="4">
    <source>
        <dbReference type="ARBA" id="ARBA00022801"/>
    </source>
</evidence>
<feature type="binding site" evidence="6">
    <location>
        <position position="60"/>
    </location>
    <ligand>
        <name>Zn(2+)</name>
        <dbReference type="ChEBI" id="CHEBI:29105"/>
        <label>1</label>
    </ligand>
</feature>
<feature type="binding site" evidence="6">
    <location>
        <position position="152"/>
    </location>
    <ligand>
        <name>Zn(2+)</name>
        <dbReference type="ChEBI" id="CHEBI:29105"/>
        <label>2</label>
    </ligand>
</feature>
<dbReference type="GO" id="GO:0004038">
    <property type="term" value="F:allantoinase activity"/>
    <property type="evidence" value="ECO:0007669"/>
    <property type="project" value="TreeGrafter"/>
</dbReference>
<feature type="binding site" evidence="6">
    <location>
        <position position="152"/>
    </location>
    <ligand>
        <name>Zn(2+)</name>
        <dbReference type="ChEBI" id="CHEBI:29105"/>
        <label>1</label>
    </ligand>
</feature>
<dbReference type="GO" id="GO:0044205">
    <property type="term" value="P:'de novo' UMP biosynthetic process"/>
    <property type="evidence" value="ECO:0007669"/>
    <property type="project" value="UniProtKB-UniRule"/>
</dbReference>
<dbReference type="GO" id="GO:0005737">
    <property type="term" value="C:cytoplasm"/>
    <property type="evidence" value="ECO:0007669"/>
    <property type="project" value="TreeGrafter"/>
</dbReference>
<dbReference type="Proteomes" id="UP000280960">
    <property type="component" value="Chromosome"/>
</dbReference>
<dbReference type="InterPro" id="IPR032466">
    <property type="entry name" value="Metal_Hydrolase"/>
</dbReference>
<keyword evidence="3 6" id="KW-0479">Metal-binding</keyword>
<evidence type="ECO:0000313" key="8">
    <source>
        <dbReference type="EMBL" id="AYO31995.1"/>
    </source>
</evidence>
<feature type="active site" evidence="6">
    <location>
        <position position="305"/>
    </location>
</feature>
<dbReference type="InterPro" id="IPR024403">
    <property type="entry name" value="DHOase_cat"/>
</dbReference>
<dbReference type="HAMAP" id="MF_00220_B">
    <property type="entry name" value="PyrC_classI_B"/>
    <property type="match status" value="1"/>
</dbReference>
<dbReference type="RefSeq" id="WP_120765994.1">
    <property type="nucleotide sequence ID" value="NZ_CP033169.1"/>
</dbReference>
<feature type="domain" description="Dihydroorotase catalytic" evidence="7">
    <location>
        <begin position="51"/>
        <end position="237"/>
    </location>
</feature>
<evidence type="ECO:0000259" key="7">
    <source>
        <dbReference type="Pfam" id="PF12890"/>
    </source>
</evidence>
<accession>A0A3G2R9B9</accession>
<dbReference type="GO" id="GO:0006145">
    <property type="term" value="P:purine nucleobase catabolic process"/>
    <property type="evidence" value="ECO:0007669"/>
    <property type="project" value="TreeGrafter"/>
</dbReference>
<comment type="similarity">
    <text evidence="2 6">Belongs to the metallo-dependent hydrolases superfamily. DHOase family. Class I DHOase subfamily.</text>
</comment>
<dbReference type="PROSITE" id="PS00482">
    <property type="entry name" value="DIHYDROOROTASE_1"/>
    <property type="match status" value="1"/>
</dbReference>
<feature type="binding site" evidence="6">
    <location>
        <position position="278"/>
    </location>
    <ligand>
        <name>substrate</name>
    </ligand>
</feature>
<dbReference type="KEGG" id="bacg:D2962_16580"/>
<organism evidence="8 9">
    <name type="scientific">Biomaibacter acetigenes</name>
    <dbReference type="NCBI Taxonomy" id="2316383"/>
    <lineage>
        <taxon>Bacteria</taxon>
        <taxon>Bacillati</taxon>
        <taxon>Bacillota</taxon>
        <taxon>Clostridia</taxon>
        <taxon>Thermosediminibacterales</taxon>
        <taxon>Tepidanaerobacteraceae</taxon>
        <taxon>Biomaibacter</taxon>
    </lineage>
</organism>
<keyword evidence="4 6" id="KW-0378">Hydrolase</keyword>
<evidence type="ECO:0000256" key="5">
    <source>
        <dbReference type="ARBA" id="ARBA00022975"/>
    </source>
</evidence>
<evidence type="ECO:0000256" key="3">
    <source>
        <dbReference type="ARBA" id="ARBA00022723"/>
    </source>
</evidence>
<dbReference type="InterPro" id="IPR002195">
    <property type="entry name" value="Dihydroorotase_CS"/>
</dbReference>
<dbReference type="GO" id="GO:0004151">
    <property type="term" value="F:dihydroorotase activity"/>
    <property type="evidence" value="ECO:0007669"/>
    <property type="project" value="UniProtKB-UniRule"/>
</dbReference>
<dbReference type="NCBIfam" id="TIGR00857">
    <property type="entry name" value="pyrC_multi"/>
    <property type="match status" value="1"/>
</dbReference>
<comment type="catalytic activity">
    <reaction evidence="6">
        <text>(S)-dihydroorotate + H2O = N-carbamoyl-L-aspartate + H(+)</text>
        <dbReference type="Rhea" id="RHEA:24296"/>
        <dbReference type="ChEBI" id="CHEBI:15377"/>
        <dbReference type="ChEBI" id="CHEBI:15378"/>
        <dbReference type="ChEBI" id="CHEBI:30864"/>
        <dbReference type="ChEBI" id="CHEBI:32814"/>
        <dbReference type="EC" id="3.5.2.3"/>
    </reaction>
</comment>
<evidence type="ECO:0000256" key="6">
    <source>
        <dbReference type="HAMAP-Rule" id="MF_00220"/>
    </source>
</evidence>
<feature type="binding site" evidence="6">
    <location>
        <position position="62"/>
    </location>
    <ligand>
        <name>Zn(2+)</name>
        <dbReference type="ChEBI" id="CHEBI:29105"/>
        <label>1</label>
    </ligand>
</feature>
<dbReference type="SUPFAM" id="SSF51556">
    <property type="entry name" value="Metallo-dependent hydrolases"/>
    <property type="match status" value="1"/>
</dbReference>
<keyword evidence="5 6" id="KW-0665">Pyrimidine biosynthesis</keyword>
<dbReference type="UniPathway" id="UPA00070">
    <property type="reaction ID" value="UER00117"/>
</dbReference>
<dbReference type="PROSITE" id="PS00483">
    <property type="entry name" value="DIHYDROOROTASE_2"/>
    <property type="match status" value="1"/>
</dbReference>
<comment type="pathway">
    <text evidence="6">Pyrimidine metabolism; UMP biosynthesis via de novo pathway; (S)-dihydroorotate from bicarbonate: step 3/3.</text>
</comment>
<feature type="binding site" evidence="6">
    <location>
        <begin position="323"/>
        <end position="324"/>
    </location>
    <ligand>
        <name>substrate</name>
    </ligand>
</feature>
<dbReference type="SUPFAM" id="SSF51338">
    <property type="entry name" value="Composite domain of metallo-dependent hydrolases"/>
    <property type="match status" value="1"/>
</dbReference>
<feature type="binding site" evidence="6">
    <location>
        <position position="305"/>
    </location>
    <ligand>
        <name>Zn(2+)</name>
        <dbReference type="ChEBI" id="CHEBI:29105"/>
        <label>1</label>
    </ligand>
</feature>
<dbReference type="EC" id="3.5.2.3" evidence="6"/>
<dbReference type="Gene3D" id="2.30.40.10">
    <property type="entry name" value="Urease, subunit C, domain 1"/>
    <property type="match status" value="1"/>
</dbReference>
<dbReference type="PANTHER" id="PTHR43668:SF2">
    <property type="entry name" value="ALLANTOINASE"/>
    <property type="match status" value="1"/>
</dbReference>
<dbReference type="InterPro" id="IPR011059">
    <property type="entry name" value="Metal-dep_hydrolase_composite"/>
</dbReference>
<comment type="function">
    <text evidence="1 6">Catalyzes the reversible cyclization of carbamoyl aspartate to dihydroorotate.</text>
</comment>
<dbReference type="GO" id="GO:0008270">
    <property type="term" value="F:zinc ion binding"/>
    <property type="evidence" value="ECO:0007669"/>
    <property type="project" value="UniProtKB-UniRule"/>
</dbReference>
<keyword evidence="6" id="KW-0862">Zinc</keyword>
<dbReference type="CDD" id="cd01317">
    <property type="entry name" value="DHOase_IIa"/>
    <property type="match status" value="1"/>
</dbReference>
<dbReference type="EMBL" id="CP033169">
    <property type="protein sequence ID" value="AYO31995.1"/>
    <property type="molecule type" value="Genomic_DNA"/>
</dbReference>
<feature type="binding site" evidence="6">
    <location>
        <position position="179"/>
    </location>
    <ligand>
        <name>Zn(2+)</name>
        <dbReference type="ChEBI" id="CHEBI:29105"/>
        <label>2</label>
    </ligand>
</feature>
<dbReference type="AlphaFoldDB" id="A0A3G2R9B9"/>
<dbReference type="Gene3D" id="3.20.20.140">
    <property type="entry name" value="Metal-dependent hydrolases"/>
    <property type="match status" value="1"/>
</dbReference>
<feature type="binding site" evidence="6">
    <location>
        <position position="309"/>
    </location>
    <ligand>
        <name>substrate</name>
    </ligand>
</feature>
<gene>
    <name evidence="6" type="primary">pyrC</name>
    <name evidence="8" type="ORF">D2962_16580</name>
</gene>
<feature type="binding site" evidence="6">
    <location>
        <begin position="62"/>
        <end position="64"/>
    </location>
    <ligand>
        <name>substrate</name>
    </ligand>
</feature>
<comment type="cofactor">
    <cofactor evidence="6">
        <name>Zn(2+)</name>
        <dbReference type="ChEBI" id="CHEBI:29105"/>
    </cofactor>
    <text evidence="6">Binds 2 Zn(2+) ions per subunit.</text>
</comment>
<dbReference type="InterPro" id="IPR050138">
    <property type="entry name" value="DHOase/Allantoinase_Hydrolase"/>
</dbReference>
<name>A0A3G2R9B9_9FIRM</name>
<feature type="binding site" evidence="6">
    <location>
        <position position="232"/>
    </location>
    <ligand>
        <name>Zn(2+)</name>
        <dbReference type="ChEBI" id="CHEBI:29105"/>
        <label>2</label>
    </ligand>
</feature>
<dbReference type="PANTHER" id="PTHR43668">
    <property type="entry name" value="ALLANTOINASE"/>
    <property type="match status" value="1"/>
</dbReference>
<dbReference type="InterPro" id="IPR004722">
    <property type="entry name" value="DHOase"/>
</dbReference>